<gene>
    <name evidence="7" type="primary">HIGD2A</name>
    <name evidence="7" type="ORF">OS493_024452</name>
</gene>
<feature type="domain" description="HIG1" evidence="6">
    <location>
        <begin position="24"/>
        <end position="115"/>
    </location>
</feature>
<evidence type="ECO:0000256" key="2">
    <source>
        <dbReference type="ARBA" id="ARBA00022692"/>
    </source>
</evidence>
<dbReference type="Proteomes" id="UP001163046">
    <property type="component" value="Unassembled WGS sequence"/>
</dbReference>
<evidence type="ECO:0000259" key="6">
    <source>
        <dbReference type="PROSITE" id="PS51503"/>
    </source>
</evidence>
<accession>A0A9X0CDW5</accession>
<keyword evidence="8" id="KW-1185">Reference proteome</keyword>
<dbReference type="GO" id="GO:0097250">
    <property type="term" value="P:mitochondrial respirasome assembly"/>
    <property type="evidence" value="ECO:0007669"/>
    <property type="project" value="TreeGrafter"/>
</dbReference>
<dbReference type="PANTHER" id="PTHR12297">
    <property type="entry name" value="HYPOXIA-INDUCBILE GENE 1 HIG1 -RELATED"/>
    <property type="match status" value="1"/>
</dbReference>
<feature type="transmembrane region" description="Helical" evidence="5">
    <location>
        <begin position="84"/>
        <end position="106"/>
    </location>
</feature>
<comment type="subcellular location">
    <subcellularLocation>
        <location evidence="1">Mitochondrion membrane</location>
    </subcellularLocation>
</comment>
<protein>
    <submittedName>
        <fullName evidence="7">HIG1 domain member 2A</fullName>
    </submittedName>
</protein>
<evidence type="ECO:0000256" key="5">
    <source>
        <dbReference type="SAM" id="Phobius"/>
    </source>
</evidence>
<keyword evidence="2 5" id="KW-0812">Transmembrane</keyword>
<evidence type="ECO:0000256" key="4">
    <source>
        <dbReference type="ARBA" id="ARBA00023136"/>
    </source>
</evidence>
<organism evidence="7 8">
    <name type="scientific">Desmophyllum pertusum</name>
    <dbReference type="NCBI Taxonomy" id="174260"/>
    <lineage>
        <taxon>Eukaryota</taxon>
        <taxon>Metazoa</taxon>
        <taxon>Cnidaria</taxon>
        <taxon>Anthozoa</taxon>
        <taxon>Hexacorallia</taxon>
        <taxon>Scleractinia</taxon>
        <taxon>Caryophylliina</taxon>
        <taxon>Caryophylliidae</taxon>
        <taxon>Desmophyllum</taxon>
    </lineage>
</organism>
<dbReference type="OrthoDB" id="6604018at2759"/>
<feature type="transmembrane region" description="Helical" evidence="5">
    <location>
        <begin position="52"/>
        <end position="72"/>
    </location>
</feature>
<evidence type="ECO:0000313" key="8">
    <source>
        <dbReference type="Proteomes" id="UP001163046"/>
    </source>
</evidence>
<dbReference type="Pfam" id="PF04588">
    <property type="entry name" value="HIG_1_N"/>
    <property type="match status" value="1"/>
</dbReference>
<sequence length="117" mass="13186">MAPLRGEQSTASDADIIRQKQMEEFFEWSSQVHSAPETMGQKFKRKCKENPFIPIGALTTVGCLSFGLFSFIRSNQRMQQYMMRARVVAQGGTLIAVCAGVAYNLYHDQSQTNKDQT</sequence>
<keyword evidence="4 5" id="KW-0472">Membrane</keyword>
<dbReference type="Gene3D" id="6.10.140.1320">
    <property type="match status" value="1"/>
</dbReference>
<dbReference type="PANTHER" id="PTHR12297:SF18">
    <property type="entry name" value="HIG1 DOMAIN FAMILY MEMBER 2A"/>
    <property type="match status" value="1"/>
</dbReference>
<comment type="caution">
    <text evidence="7">The sequence shown here is derived from an EMBL/GenBank/DDBJ whole genome shotgun (WGS) entry which is preliminary data.</text>
</comment>
<evidence type="ECO:0000313" key="7">
    <source>
        <dbReference type="EMBL" id="KAJ7328536.1"/>
    </source>
</evidence>
<reference evidence="7" key="1">
    <citation type="submission" date="2023-01" db="EMBL/GenBank/DDBJ databases">
        <title>Genome assembly of the deep-sea coral Lophelia pertusa.</title>
        <authorList>
            <person name="Herrera S."/>
            <person name="Cordes E."/>
        </authorList>
    </citation>
    <scope>NUCLEOTIDE SEQUENCE</scope>
    <source>
        <strain evidence="7">USNM1676648</strain>
        <tissue evidence="7">Polyp</tissue>
    </source>
</reference>
<proteinExistence type="predicted"/>
<dbReference type="GO" id="GO:0031966">
    <property type="term" value="C:mitochondrial membrane"/>
    <property type="evidence" value="ECO:0007669"/>
    <property type="project" value="UniProtKB-SubCell"/>
</dbReference>
<dbReference type="AlphaFoldDB" id="A0A9X0CDW5"/>
<evidence type="ECO:0000256" key="3">
    <source>
        <dbReference type="ARBA" id="ARBA00022989"/>
    </source>
</evidence>
<evidence type="ECO:0000256" key="1">
    <source>
        <dbReference type="ARBA" id="ARBA00004325"/>
    </source>
</evidence>
<dbReference type="PROSITE" id="PS51503">
    <property type="entry name" value="HIG1"/>
    <property type="match status" value="1"/>
</dbReference>
<keyword evidence="3 5" id="KW-1133">Transmembrane helix</keyword>
<name>A0A9X0CDW5_9CNID</name>
<dbReference type="EMBL" id="MU827796">
    <property type="protein sequence ID" value="KAJ7328536.1"/>
    <property type="molecule type" value="Genomic_DNA"/>
</dbReference>
<dbReference type="InterPro" id="IPR007667">
    <property type="entry name" value="Hypoxia_induced_domain"/>
</dbReference>
<dbReference type="InterPro" id="IPR050355">
    <property type="entry name" value="RCF1"/>
</dbReference>